<feature type="transmembrane region" description="Helical" evidence="6">
    <location>
        <begin position="245"/>
        <end position="264"/>
    </location>
</feature>
<evidence type="ECO:0000256" key="4">
    <source>
        <dbReference type="ARBA" id="ARBA00022989"/>
    </source>
</evidence>
<comment type="subcellular location">
    <subcellularLocation>
        <location evidence="1">Cell membrane</location>
        <topology evidence="1">Multi-pass membrane protein</topology>
    </subcellularLocation>
</comment>
<reference evidence="8 9" key="1">
    <citation type="journal article" date="2014" name="BMC Genomics">
        <title>Comparison of environmental and isolate Sulfobacillus genomes reveals diverse carbon, sulfur, nitrogen, and hydrogen metabolisms.</title>
        <authorList>
            <person name="Justice N.B."/>
            <person name="Norman A."/>
            <person name="Brown C.T."/>
            <person name="Singh A."/>
            <person name="Thomas B.C."/>
            <person name="Banfield J.F."/>
        </authorList>
    </citation>
    <scope>NUCLEOTIDE SEQUENCE [LARGE SCALE GENOMIC DNA]</scope>
    <source>
        <strain evidence="8">AMDSBA3</strain>
    </source>
</reference>
<name>A0A2T2WNW4_9FIRM</name>
<sequence length="305" mass="33434">MISLRLALAIVWPLAFLFLAIAVGQSMQARAIYRRARLVPRADFSLPAITEKPQRRFTLYERWSAGPAAAALRLRVGEYVVFRVLSFLVPFLVGLFVRGLVGGVLLGLVGLAVVTMYFRMKQSRWLKEAEEALPEFLRAVSSALRAGSSLSQAMALVAGDTPGPLGDEVRRVLRREALGFSIAETLSELSHRIPSRDLGLAVMAISIQREVGGSLADVLDNIVQTIDDRQRLKSEVRVLTAQGRYSGWLLTVLPFGLGLLLWFTDPHYTGLLLTTHLGWAMLGGAALLVGMGGLIINRLVQTPEM</sequence>
<dbReference type="PANTHER" id="PTHR35007">
    <property type="entry name" value="INTEGRAL MEMBRANE PROTEIN-RELATED"/>
    <property type="match status" value="1"/>
</dbReference>
<evidence type="ECO:0000256" key="6">
    <source>
        <dbReference type="SAM" id="Phobius"/>
    </source>
</evidence>
<evidence type="ECO:0000256" key="5">
    <source>
        <dbReference type="ARBA" id="ARBA00023136"/>
    </source>
</evidence>
<dbReference type="GO" id="GO:0005886">
    <property type="term" value="C:plasma membrane"/>
    <property type="evidence" value="ECO:0007669"/>
    <property type="project" value="UniProtKB-SubCell"/>
</dbReference>
<evidence type="ECO:0000313" key="8">
    <source>
        <dbReference type="EMBL" id="PSR23939.1"/>
    </source>
</evidence>
<feature type="transmembrane region" description="Helical" evidence="6">
    <location>
        <begin position="276"/>
        <end position="296"/>
    </location>
</feature>
<evidence type="ECO:0000259" key="7">
    <source>
        <dbReference type="Pfam" id="PF00482"/>
    </source>
</evidence>
<organism evidence="8 9">
    <name type="scientific">Sulfobacillus acidophilus</name>
    <dbReference type="NCBI Taxonomy" id="53633"/>
    <lineage>
        <taxon>Bacteria</taxon>
        <taxon>Bacillati</taxon>
        <taxon>Bacillota</taxon>
        <taxon>Clostridia</taxon>
        <taxon>Eubacteriales</taxon>
        <taxon>Clostridiales Family XVII. Incertae Sedis</taxon>
        <taxon>Sulfobacillus</taxon>
    </lineage>
</organism>
<evidence type="ECO:0000256" key="2">
    <source>
        <dbReference type="ARBA" id="ARBA00022475"/>
    </source>
</evidence>
<dbReference type="InterPro" id="IPR042094">
    <property type="entry name" value="T2SS_GspF_sf"/>
</dbReference>
<keyword evidence="4 6" id="KW-1133">Transmembrane helix</keyword>
<keyword evidence="5 6" id="KW-0472">Membrane</keyword>
<gene>
    <name evidence="8" type="ORF">C7B45_01250</name>
</gene>
<keyword evidence="3 6" id="KW-0812">Transmembrane</keyword>
<dbReference type="PANTHER" id="PTHR35007:SF1">
    <property type="entry name" value="PILUS ASSEMBLY PROTEIN"/>
    <property type="match status" value="1"/>
</dbReference>
<proteinExistence type="predicted"/>
<evidence type="ECO:0000256" key="3">
    <source>
        <dbReference type="ARBA" id="ARBA00022692"/>
    </source>
</evidence>
<dbReference type="Gene3D" id="1.20.81.30">
    <property type="entry name" value="Type II secretion system (T2SS), domain F"/>
    <property type="match status" value="1"/>
</dbReference>
<dbReference type="Proteomes" id="UP000241848">
    <property type="component" value="Unassembled WGS sequence"/>
</dbReference>
<feature type="transmembrane region" description="Helical" evidence="6">
    <location>
        <begin position="95"/>
        <end position="118"/>
    </location>
</feature>
<dbReference type="AlphaFoldDB" id="A0A2T2WNW4"/>
<dbReference type="Pfam" id="PF00482">
    <property type="entry name" value="T2SSF"/>
    <property type="match status" value="1"/>
</dbReference>
<protein>
    <submittedName>
        <fullName evidence="8">Type II secretion system protein F</fullName>
    </submittedName>
</protein>
<dbReference type="EMBL" id="PXYV01000002">
    <property type="protein sequence ID" value="PSR23939.1"/>
    <property type="molecule type" value="Genomic_DNA"/>
</dbReference>
<comment type="caution">
    <text evidence="8">The sequence shown here is derived from an EMBL/GenBank/DDBJ whole genome shotgun (WGS) entry which is preliminary data.</text>
</comment>
<evidence type="ECO:0000256" key="1">
    <source>
        <dbReference type="ARBA" id="ARBA00004651"/>
    </source>
</evidence>
<evidence type="ECO:0000313" key="9">
    <source>
        <dbReference type="Proteomes" id="UP000241848"/>
    </source>
</evidence>
<accession>A0A2T2WNW4</accession>
<dbReference type="InterPro" id="IPR018076">
    <property type="entry name" value="T2SS_GspF_dom"/>
</dbReference>
<feature type="domain" description="Type II secretion system protein GspF" evidence="7">
    <location>
        <begin position="136"/>
        <end position="260"/>
    </location>
</feature>
<keyword evidence="2" id="KW-1003">Cell membrane</keyword>